<proteinExistence type="predicted"/>
<dbReference type="GO" id="GO:0042060">
    <property type="term" value="P:wound healing"/>
    <property type="evidence" value="ECO:0007669"/>
    <property type="project" value="TreeGrafter"/>
</dbReference>
<dbReference type="PANTHER" id="PTHR23169">
    <property type="entry name" value="ENVOPLAKIN"/>
    <property type="match status" value="1"/>
</dbReference>
<dbReference type="InterPro" id="IPR043197">
    <property type="entry name" value="Plakin"/>
</dbReference>
<dbReference type="GO" id="GO:0005198">
    <property type="term" value="F:structural molecule activity"/>
    <property type="evidence" value="ECO:0007669"/>
    <property type="project" value="TreeGrafter"/>
</dbReference>
<sequence length="741" mass="82858">MLLESEKIRDSSCDFIIGWAQISDFSSEKFMSIFKKELSAAILTYVPILEQFKSDVKALQEICAPEDAVKLGEVADEVVAKYDDIRKGVETRGQALDSIADATSGLGERLDNFVNVLQGTSDRLHQNAAVTSDPSLLQGQIAENMAIKEGLRAKQAAYVALKESAAELLSSLPPEDKGRLDVNEKLRRLDDLWKSIEQETNNRGGFLESTLAKAKRFWSELDECQRAIDDLRVRLDSVEPAAGQPEVLQRQQAEMQTVASNMASTENRLVGLREAGVALTGIIPAEEQTVINAQVDAVHEGWATITKLFADKNRDLIVAMEDAMAFHGDLSSLLAWLDGAEGRLAMIPAAESVKVDEIPQVLEEVHAFKDEMDSQAVLKEQLCYTAAQIASGASVHQASAIRQPINKLNLRWTQLYSALCDRENKIERMLLQMGRLSEAVQQMIVWIRKTRGTLNELSVTAPGLRQLEIQRCQLTVVSNDIHAHENSISTLNAAAERLLRDDRNADVLEKMNEMNKEWQELNEILQQLTIQMEQAKAGAEKVGRETEQWMGWLEDVESQLATTKPTGGLPETAEVQLDDFRVLRAEIAQNKPLLEAYINESERSLDNTDSNAQTWIGRNHAMIKSRWAKVKLALDEAVALDKSMRDTAEWLAAAEQRLAAAAPVSRLMDVLEKQVAENEKWVDEVAMRKQLMAEQQAAGTRLQYYCEKKDAIPIKNGLVSLKHRFEKVASRSAERTKVRRF</sequence>
<feature type="coiled-coil region" evidence="1">
    <location>
        <begin position="481"/>
        <end position="545"/>
    </location>
</feature>
<dbReference type="OrthoDB" id="2250192at2759"/>
<name>A0A183FIV7_HELPZ</name>
<dbReference type="EMBL" id="UZAH01025759">
    <property type="protein sequence ID" value="VDO70038.1"/>
    <property type="molecule type" value="Genomic_DNA"/>
</dbReference>
<protein>
    <submittedName>
        <fullName evidence="4">Dystrophin</fullName>
    </submittedName>
</protein>
<dbReference type="GO" id="GO:0016020">
    <property type="term" value="C:membrane"/>
    <property type="evidence" value="ECO:0007669"/>
    <property type="project" value="TreeGrafter"/>
</dbReference>
<reference evidence="4" key="2">
    <citation type="submission" date="2019-09" db="UniProtKB">
        <authorList>
            <consortium name="WormBaseParasite"/>
        </authorList>
    </citation>
    <scope>IDENTIFICATION</scope>
</reference>
<evidence type="ECO:0000313" key="3">
    <source>
        <dbReference type="Proteomes" id="UP000050761"/>
    </source>
</evidence>
<dbReference type="InterPro" id="IPR002017">
    <property type="entry name" value="Spectrin_repeat"/>
</dbReference>
<dbReference type="GO" id="GO:0031122">
    <property type="term" value="P:cytoplasmic microtubule organization"/>
    <property type="evidence" value="ECO:0007669"/>
    <property type="project" value="TreeGrafter"/>
</dbReference>
<dbReference type="GO" id="GO:0045104">
    <property type="term" value="P:intermediate filament cytoskeleton organization"/>
    <property type="evidence" value="ECO:0007669"/>
    <property type="project" value="InterPro"/>
</dbReference>
<keyword evidence="3" id="KW-1185">Reference proteome</keyword>
<evidence type="ECO:0000256" key="1">
    <source>
        <dbReference type="SAM" id="Coils"/>
    </source>
</evidence>
<dbReference type="GO" id="GO:0005737">
    <property type="term" value="C:cytoplasm"/>
    <property type="evidence" value="ECO:0007669"/>
    <property type="project" value="TreeGrafter"/>
</dbReference>
<dbReference type="Gene3D" id="1.20.58.60">
    <property type="match status" value="6"/>
</dbReference>
<dbReference type="AlphaFoldDB" id="A0A183FIV7"/>
<dbReference type="PANTHER" id="PTHR23169:SF23">
    <property type="entry name" value="SHORT STOP, ISOFORM H"/>
    <property type="match status" value="1"/>
</dbReference>
<reference evidence="2 3" key="1">
    <citation type="submission" date="2018-11" db="EMBL/GenBank/DDBJ databases">
        <authorList>
            <consortium name="Pathogen Informatics"/>
        </authorList>
    </citation>
    <scope>NUCLEOTIDE SEQUENCE [LARGE SCALE GENOMIC DNA]</scope>
</reference>
<evidence type="ECO:0000313" key="2">
    <source>
        <dbReference type="EMBL" id="VDO70038.1"/>
    </source>
</evidence>
<dbReference type="GO" id="GO:0005882">
    <property type="term" value="C:intermediate filament"/>
    <property type="evidence" value="ECO:0007669"/>
    <property type="project" value="TreeGrafter"/>
</dbReference>
<organism evidence="3 4">
    <name type="scientific">Heligmosomoides polygyrus</name>
    <name type="common">Parasitic roundworm</name>
    <dbReference type="NCBI Taxonomy" id="6339"/>
    <lineage>
        <taxon>Eukaryota</taxon>
        <taxon>Metazoa</taxon>
        <taxon>Ecdysozoa</taxon>
        <taxon>Nematoda</taxon>
        <taxon>Chromadorea</taxon>
        <taxon>Rhabditida</taxon>
        <taxon>Rhabditina</taxon>
        <taxon>Rhabditomorpha</taxon>
        <taxon>Strongyloidea</taxon>
        <taxon>Heligmosomidae</taxon>
        <taxon>Heligmosomoides</taxon>
    </lineage>
</organism>
<accession>A0A183FIV7</accession>
<dbReference type="InterPro" id="IPR018159">
    <property type="entry name" value="Spectrin/alpha-actinin"/>
</dbReference>
<dbReference type="GO" id="GO:0030056">
    <property type="term" value="C:hemidesmosome"/>
    <property type="evidence" value="ECO:0007669"/>
    <property type="project" value="TreeGrafter"/>
</dbReference>
<dbReference type="WBParaSite" id="HPBE_0000686801-mRNA-1">
    <property type="protein sequence ID" value="HPBE_0000686801-mRNA-1"/>
    <property type="gene ID" value="HPBE_0000686801"/>
</dbReference>
<dbReference type="SMART" id="SM00150">
    <property type="entry name" value="SPEC"/>
    <property type="match status" value="5"/>
</dbReference>
<evidence type="ECO:0000313" key="4">
    <source>
        <dbReference type="WBParaSite" id="HPBE_0000686801-mRNA-1"/>
    </source>
</evidence>
<keyword evidence="1" id="KW-0175">Coiled coil</keyword>
<dbReference type="SUPFAM" id="SSF46966">
    <property type="entry name" value="Spectrin repeat"/>
    <property type="match status" value="6"/>
</dbReference>
<gene>
    <name evidence="2" type="ORF">HPBE_LOCUS6869</name>
</gene>
<accession>A0A3P8B0A8</accession>
<dbReference type="Pfam" id="PF00435">
    <property type="entry name" value="Spectrin"/>
    <property type="match status" value="1"/>
</dbReference>
<dbReference type="Proteomes" id="UP000050761">
    <property type="component" value="Unassembled WGS sequence"/>
</dbReference>
<dbReference type="CDD" id="cd00176">
    <property type="entry name" value="SPEC"/>
    <property type="match status" value="3"/>
</dbReference>